<sequence length="324" mass="36616">MSVRRRYPYGFRVWTFSLEQARERDSEAGPETVPLLPLQTESAKGMLLGALQVLQTEGLKIHDQKQHRIVEIHDATAQGFILLKIEGGRAGSKFTVKDERGQERGEVREEDSLVWPGRVLIAFSSNDARQGFMVHETYSGRTHSEVTRLRLYAHLLARHNVSLHTAHDLADNMAWDQVLKDDAARIEEIEFTVKAPDDVTIGEDTRPRKMSVAYQVEPAPVERFLRKGSRTSVTDLVNSVGSLPHPDSFEEGEAVVEIATAHGTRRLQIGRRPYPFTRLIKSPYQVDDVEFLHEVTPDLLELAARLDMALPQPFLPTDSLRPNP</sequence>
<gene>
    <name evidence="1" type="ORF">M3A82_009005</name>
</gene>
<dbReference type="EMBL" id="JALXKZ020000023">
    <property type="protein sequence ID" value="MCV7629471.1"/>
    <property type="molecule type" value="Genomic_DNA"/>
</dbReference>
<dbReference type="RefSeq" id="WP_155137756.1">
    <property type="nucleotide sequence ID" value="NZ_JBIQFJ010000002.1"/>
</dbReference>
<comment type="caution">
    <text evidence="1">The sequence shown here is derived from an EMBL/GenBank/DDBJ whole genome shotgun (WGS) entry which is preliminary data.</text>
</comment>
<accession>A0AAP3ESK1</accession>
<organism evidence="1 2">
    <name type="scientific">Micrococcus luteus</name>
    <name type="common">Micrococcus lysodeikticus</name>
    <dbReference type="NCBI Taxonomy" id="1270"/>
    <lineage>
        <taxon>Bacteria</taxon>
        <taxon>Bacillati</taxon>
        <taxon>Actinomycetota</taxon>
        <taxon>Actinomycetes</taxon>
        <taxon>Micrococcales</taxon>
        <taxon>Micrococcaceae</taxon>
        <taxon>Micrococcus</taxon>
    </lineage>
</organism>
<dbReference type="AlphaFoldDB" id="A0AAP3ESK1"/>
<evidence type="ECO:0000313" key="1">
    <source>
        <dbReference type="EMBL" id="MCV7629471.1"/>
    </source>
</evidence>
<dbReference type="Proteomes" id="UP001205867">
    <property type="component" value="Unassembled WGS sequence"/>
</dbReference>
<evidence type="ECO:0000313" key="2">
    <source>
        <dbReference type="Proteomes" id="UP001205867"/>
    </source>
</evidence>
<name>A0AAP3ESK1_MICLU</name>
<proteinExistence type="predicted"/>
<protein>
    <submittedName>
        <fullName evidence="1">Uncharacterized protein</fullName>
    </submittedName>
</protein>
<reference evidence="1" key="1">
    <citation type="submission" date="2023-06" db="EMBL/GenBank/DDBJ databases">
        <title>lsaBGC provides a comprehensive framework for evolutionary analysis of biosynthetic gene clusters within focal taxa.</title>
        <authorList>
            <person name="Salamzade R."/>
            <person name="Sandstrom S."/>
            <person name="Kalan L.R."/>
        </authorList>
    </citation>
    <scope>NUCLEOTIDE SEQUENCE</scope>
    <source>
        <strain evidence="1">P3-SID899</strain>
    </source>
</reference>